<dbReference type="Pfam" id="PF01701">
    <property type="entry name" value="PSI_PsaJ"/>
    <property type="match status" value="1"/>
</dbReference>
<sequence length="41" mass="4638">MDNLTKYFSTAPVVAFISLSLISGLIIEINRYFPDPLIFAF</sequence>
<comment type="function">
    <text evidence="1 9">May help in the organization of the PsaE and PsaF subunits.</text>
</comment>
<geneLocation type="chloroplast" evidence="11"/>
<evidence type="ECO:0000256" key="8">
    <source>
        <dbReference type="ARBA" id="ARBA00033429"/>
    </source>
</evidence>
<dbReference type="PANTHER" id="PTHR36082">
    <property type="match status" value="1"/>
</dbReference>
<comment type="subcellular location">
    <subcellularLocation>
        <location evidence="2">Membrane</location>
        <topology evidence="2">Single-pass membrane protein</topology>
    </subcellularLocation>
    <subcellularLocation>
        <location evidence="9">Plastid</location>
        <location evidence="9">Chloroplast thylakoid membrane</location>
        <topology evidence="9">Single-pass membrane protein</topology>
    </subcellularLocation>
</comment>
<evidence type="ECO:0000256" key="1">
    <source>
        <dbReference type="ARBA" id="ARBA00002115"/>
    </source>
</evidence>
<dbReference type="HAMAP" id="MF_00522">
    <property type="entry name" value="PSI_PsaJ"/>
    <property type="match status" value="1"/>
</dbReference>
<keyword evidence="9" id="KW-0602">Photosynthesis</keyword>
<evidence type="ECO:0000313" key="11">
    <source>
        <dbReference type="EMBL" id="CEO91141.1"/>
    </source>
</evidence>
<keyword evidence="5 9" id="KW-0812">Transmembrane</keyword>
<reference evidence="11" key="1">
    <citation type="journal article" date="2015" name="BMC Genomics">
        <title>The chloroplast genomes of Bryopsis plumosa and Tydemania expeditionis (Bryopsidales, Chlorophyta): compact genomes and genes of bacterial origin.</title>
        <authorList>
            <person name="Leliaert F."/>
            <person name="Lopez-Bautista J.M."/>
        </authorList>
    </citation>
    <scope>NUCLEOTIDE SEQUENCE</scope>
    <source>
        <strain evidence="11">FL1151</strain>
    </source>
</reference>
<dbReference type="AlphaFoldDB" id="A0A0D6E1N0"/>
<keyword evidence="9" id="KW-0793">Thylakoid</keyword>
<name>A0A0D6E1N0_TYDEX</name>
<keyword evidence="6 9" id="KW-1133">Transmembrane helix</keyword>
<organism evidence="11">
    <name type="scientific">Tydemania expeditionis</name>
    <name type="common">Green alga</name>
    <dbReference type="NCBI Taxonomy" id="325645"/>
    <lineage>
        <taxon>Eukaryota</taxon>
        <taxon>Viridiplantae</taxon>
        <taxon>Chlorophyta</taxon>
        <taxon>core chlorophytes</taxon>
        <taxon>Ulvophyceae</taxon>
        <taxon>TCBD clade</taxon>
        <taxon>Bryopsidales</taxon>
        <taxon>Halimedineae</taxon>
        <taxon>Halimedaceae</taxon>
        <taxon>Udoteae</taxon>
        <taxon>Tydemania</taxon>
    </lineage>
</organism>
<feature type="transmembrane region" description="Helical" evidence="10">
    <location>
        <begin position="7"/>
        <end position="27"/>
    </location>
</feature>
<keyword evidence="9" id="KW-0603">Photosystem I</keyword>
<evidence type="ECO:0000256" key="6">
    <source>
        <dbReference type="ARBA" id="ARBA00022989"/>
    </source>
</evidence>
<evidence type="ECO:0000256" key="9">
    <source>
        <dbReference type="HAMAP-Rule" id="MF_00522"/>
    </source>
</evidence>
<dbReference type="Gene3D" id="1.20.5.510">
    <property type="entry name" value="Single helix bin"/>
    <property type="match status" value="1"/>
</dbReference>
<evidence type="ECO:0000256" key="2">
    <source>
        <dbReference type="ARBA" id="ARBA00004167"/>
    </source>
</evidence>
<dbReference type="InterPro" id="IPR036062">
    <property type="entry name" value="PSI_PsaJ_sf"/>
</dbReference>
<dbReference type="EMBL" id="LN810505">
    <property type="protein sequence ID" value="CEO91141.1"/>
    <property type="molecule type" value="Genomic_DNA"/>
</dbReference>
<proteinExistence type="inferred from homology"/>
<dbReference type="GO" id="GO:0009522">
    <property type="term" value="C:photosystem I"/>
    <property type="evidence" value="ECO:0007669"/>
    <property type="project" value="UniProtKB-KW"/>
</dbReference>
<dbReference type="GO" id="GO:0009535">
    <property type="term" value="C:chloroplast thylakoid membrane"/>
    <property type="evidence" value="ECO:0007669"/>
    <property type="project" value="UniProtKB-SubCell"/>
</dbReference>
<dbReference type="SUPFAM" id="SSF81544">
    <property type="entry name" value="Subunit IX of photosystem I reaction centre, PsaJ"/>
    <property type="match status" value="1"/>
</dbReference>
<evidence type="ECO:0000256" key="10">
    <source>
        <dbReference type="SAM" id="Phobius"/>
    </source>
</evidence>
<evidence type="ECO:0000256" key="7">
    <source>
        <dbReference type="ARBA" id="ARBA00023136"/>
    </source>
</evidence>
<comment type="similarity">
    <text evidence="3 9">Belongs to the PsaJ family.</text>
</comment>
<dbReference type="InterPro" id="IPR002615">
    <property type="entry name" value="PSI_PsaJ"/>
</dbReference>
<evidence type="ECO:0000256" key="5">
    <source>
        <dbReference type="ARBA" id="ARBA00022692"/>
    </source>
</evidence>
<dbReference type="RefSeq" id="YP_009130611.1">
    <property type="nucleotide sequence ID" value="NC_026796.1"/>
</dbReference>
<evidence type="ECO:0000256" key="4">
    <source>
        <dbReference type="ARBA" id="ARBA00019868"/>
    </source>
</evidence>
<accession>A0A0D6E1N0</accession>
<keyword evidence="7 9" id="KW-0472">Membrane</keyword>
<keyword evidence="11" id="KW-0150">Chloroplast</keyword>
<keyword evidence="11" id="KW-0934">Plastid</keyword>
<evidence type="ECO:0000256" key="3">
    <source>
        <dbReference type="ARBA" id="ARBA00006318"/>
    </source>
</evidence>
<protein>
    <recommendedName>
        <fullName evidence="4 9">Photosystem I reaction center subunit IX</fullName>
    </recommendedName>
    <alternativeName>
        <fullName evidence="8 9">PSI-J</fullName>
    </alternativeName>
</protein>
<gene>
    <name evidence="9 11" type="primary">psaJ</name>
</gene>
<dbReference type="GO" id="GO:0015979">
    <property type="term" value="P:photosynthesis"/>
    <property type="evidence" value="ECO:0007669"/>
    <property type="project" value="UniProtKB-UniRule"/>
</dbReference>
<dbReference type="GeneID" id="24020468"/>
<dbReference type="PANTHER" id="PTHR36082:SF2">
    <property type="entry name" value="PHOTOSYSTEM I REACTION CENTER SUBUNIT IX"/>
    <property type="match status" value="1"/>
</dbReference>